<dbReference type="Pfam" id="PF19092">
    <property type="entry name" value="DUF5780"/>
    <property type="match status" value="2"/>
</dbReference>
<dbReference type="KEGG" id="cbol:CGC65_21045"/>
<comment type="caution">
    <text evidence="4">The sequence shown here is derived from an EMBL/GenBank/DDBJ whole genome shotgun (WGS) entry which is preliminary data.</text>
</comment>
<dbReference type="PROSITE" id="PS51257">
    <property type="entry name" value="PROKAR_LIPOPROTEIN"/>
    <property type="match status" value="1"/>
</dbReference>
<feature type="compositionally biased region" description="Basic and acidic residues" evidence="1">
    <location>
        <begin position="41"/>
        <end position="52"/>
    </location>
</feature>
<evidence type="ECO:0000256" key="1">
    <source>
        <dbReference type="SAM" id="MobiDB-lite"/>
    </source>
</evidence>
<feature type="signal peptide" evidence="2">
    <location>
        <begin position="1"/>
        <end position="26"/>
    </location>
</feature>
<reference evidence="4 5" key="1">
    <citation type="submission" date="2018-08" db="EMBL/GenBank/DDBJ databases">
        <title>A genome reference for cultivated species of the human gut microbiota.</title>
        <authorList>
            <person name="Zou Y."/>
            <person name="Xue W."/>
            <person name="Luo G."/>
        </authorList>
    </citation>
    <scope>NUCLEOTIDE SEQUENCE [LARGE SCALE GENOMIC DNA]</scope>
    <source>
        <strain evidence="4 5">AM35-14</strain>
    </source>
</reference>
<keyword evidence="2" id="KW-0732">Signal</keyword>
<feature type="domain" description="DUF5780" evidence="3">
    <location>
        <begin position="101"/>
        <end position="208"/>
    </location>
</feature>
<proteinExistence type="predicted"/>
<feature type="region of interest" description="Disordered" evidence="1">
    <location>
        <begin position="20"/>
        <end position="60"/>
    </location>
</feature>
<evidence type="ECO:0000259" key="3">
    <source>
        <dbReference type="Pfam" id="PF19092"/>
    </source>
</evidence>
<dbReference type="Proteomes" id="UP000283975">
    <property type="component" value="Unassembled WGS sequence"/>
</dbReference>
<feature type="chain" id="PRO_5044397719" description="DUF5780 domain-containing protein" evidence="2">
    <location>
        <begin position="27"/>
        <end position="385"/>
    </location>
</feature>
<protein>
    <recommendedName>
        <fullName evidence="3">DUF5780 domain-containing protein</fullName>
    </recommendedName>
</protein>
<name>A0A414AN55_9FIRM</name>
<evidence type="ECO:0000313" key="5">
    <source>
        <dbReference type="Proteomes" id="UP000283975"/>
    </source>
</evidence>
<accession>A0A414AN55</accession>
<sequence>MKKSFLVILSAAMILGGCGGSGTSAATNTEKAQESASETADMQKETTQKETTEAETTVPPKEVKELSVEEFDELLSGLPVSVVKSEYLVQDEQYKSLYPDMLNAVIQNNTDADIKDAVLAFVAWDSNHLPVKLVGNMDFSGGDYFAEVNYSDINLVGGSTFGEDFGFSINESCKVDTFKPIILSFETFDGDKWKNPYVDSFRQAYEGKKYSDDIKIEVEMQDVTFAKSEAPSGTRVENASAEELEASLAGQPVFVSSTKYVVQDERYKSLYPDMLQAVIQNNSEEDIRDAVVAYVGWDANGLPVKIKGHLSYGDSTYVTEVLFENINLVPGSSYGDSQGYAIDEDCGVDTFKAVVVSYTTFEEKTWENPDYKAFCDLYGGKRLAQ</sequence>
<organism evidence="4 5">
    <name type="scientific">Enterocloster bolteae</name>
    <dbReference type="NCBI Taxonomy" id="208479"/>
    <lineage>
        <taxon>Bacteria</taxon>
        <taxon>Bacillati</taxon>
        <taxon>Bacillota</taxon>
        <taxon>Clostridia</taxon>
        <taxon>Lachnospirales</taxon>
        <taxon>Lachnospiraceae</taxon>
        <taxon>Enterocloster</taxon>
    </lineage>
</organism>
<dbReference type="RefSeq" id="WP_002569697.1">
    <property type="nucleotide sequence ID" value="NZ_CABKUK010000009.1"/>
</dbReference>
<gene>
    <name evidence="4" type="ORF">DW839_24415</name>
</gene>
<dbReference type="EMBL" id="QSHZ01000033">
    <property type="protein sequence ID" value="RHC51268.1"/>
    <property type="molecule type" value="Genomic_DNA"/>
</dbReference>
<evidence type="ECO:0000256" key="2">
    <source>
        <dbReference type="SAM" id="SignalP"/>
    </source>
</evidence>
<feature type="domain" description="DUF5780" evidence="3">
    <location>
        <begin position="274"/>
        <end position="381"/>
    </location>
</feature>
<dbReference type="AlphaFoldDB" id="A0A414AN55"/>
<evidence type="ECO:0000313" key="4">
    <source>
        <dbReference type="EMBL" id="RHC51268.1"/>
    </source>
</evidence>
<dbReference type="InterPro" id="IPR043939">
    <property type="entry name" value="DUF5780"/>
</dbReference>
<feature type="compositionally biased region" description="Polar residues" evidence="1">
    <location>
        <begin position="28"/>
        <end position="40"/>
    </location>
</feature>